<sequence length="298" mass="33882">MTTRTSVHLPSIRSLFQGLQDNLDDTVNSDPMASSLGNVSRLQNNLTFLMEPRTSDVPSLSQPQSKAYQSPPRSSTELSVESVRSAQILESLSSASLVPRYSQPVPTSFHNQGVYTPIPTPISSTVTKNYEHSSHVRKVNVLVNDLTPESTSENELSTDSNGSNKGKRCACKKSHSFPQHIPRPRNAFILFRQHLHPSLFPKDKELLTTQGSFKTNSDVSREIGQRWRQLSDEEKKYWQALAQKEKEEHRKKYPDYKYTPRKLLSSHDSDSDNDKKRKYKGLCEFCRQKKKHAHKAGN</sequence>
<dbReference type="EMBL" id="HE650827">
    <property type="protein sequence ID" value="CCF59315.1"/>
    <property type="molecule type" value="Genomic_DNA"/>
</dbReference>
<dbReference type="OrthoDB" id="6247875at2759"/>
<evidence type="ECO:0000256" key="4">
    <source>
        <dbReference type="ARBA" id="ARBA00023242"/>
    </source>
</evidence>
<dbReference type="InterPro" id="IPR036910">
    <property type="entry name" value="HMG_box_dom_sf"/>
</dbReference>
<evidence type="ECO:0000256" key="2">
    <source>
        <dbReference type="ARBA" id="ARBA00023125"/>
    </source>
</evidence>
<evidence type="ECO:0000259" key="7">
    <source>
        <dbReference type="PROSITE" id="PS50118"/>
    </source>
</evidence>
<dbReference type="RefSeq" id="XP_003958450.1">
    <property type="nucleotide sequence ID" value="XM_003958401.1"/>
</dbReference>
<feature type="domain" description="HMG box" evidence="7">
    <location>
        <begin position="181"/>
        <end position="257"/>
    </location>
</feature>
<keyword evidence="3" id="KW-0804">Transcription</keyword>
<dbReference type="FunFam" id="1.10.30.10:FF:000041">
    <property type="entry name" value="HMG box family protein"/>
    <property type="match status" value="1"/>
</dbReference>
<dbReference type="STRING" id="1071382.H2AY65"/>
<dbReference type="AlphaFoldDB" id="H2AY65"/>
<dbReference type="Pfam" id="PF00505">
    <property type="entry name" value="HMG_box"/>
    <property type="match status" value="1"/>
</dbReference>
<feature type="compositionally biased region" description="Polar residues" evidence="6">
    <location>
        <begin position="56"/>
        <end position="78"/>
    </location>
</feature>
<dbReference type="HOGENOM" id="CLU_934024_0_0_1"/>
<dbReference type="PROSITE" id="PS50118">
    <property type="entry name" value="HMG_BOX_2"/>
    <property type="match status" value="1"/>
</dbReference>
<keyword evidence="2 5" id="KW-0238">DNA-binding</keyword>
<dbReference type="GO" id="GO:0000981">
    <property type="term" value="F:DNA-binding transcription factor activity, RNA polymerase II-specific"/>
    <property type="evidence" value="ECO:0007669"/>
    <property type="project" value="TreeGrafter"/>
</dbReference>
<dbReference type="PANTHER" id="PTHR45789">
    <property type="entry name" value="FI18025P1"/>
    <property type="match status" value="1"/>
</dbReference>
<reference evidence="8 9" key="1">
    <citation type="journal article" date="2011" name="Proc. Natl. Acad. Sci. U.S.A.">
        <title>Evolutionary erosion of yeast sex chromosomes by mating-type switching accidents.</title>
        <authorList>
            <person name="Gordon J.L."/>
            <person name="Armisen D."/>
            <person name="Proux-Wera E."/>
            <person name="Oheigeartaigh S.S."/>
            <person name="Byrne K.P."/>
            <person name="Wolfe K.H."/>
        </authorList>
    </citation>
    <scope>NUCLEOTIDE SEQUENCE [LARGE SCALE GENOMIC DNA]</scope>
    <source>
        <strain evidence="9">ATCC 22294 / BCRC 22015 / CBS 2517 / CECT 1963 / NBRC 1671 / NRRL Y-8276</strain>
    </source>
</reference>
<evidence type="ECO:0000256" key="6">
    <source>
        <dbReference type="SAM" id="MobiDB-lite"/>
    </source>
</evidence>
<feature type="region of interest" description="Disordered" evidence="6">
    <location>
        <begin position="148"/>
        <end position="178"/>
    </location>
</feature>
<feature type="compositionally biased region" description="Basic and acidic residues" evidence="6">
    <location>
        <begin position="265"/>
        <end position="275"/>
    </location>
</feature>
<evidence type="ECO:0000313" key="8">
    <source>
        <dbReference type="EMBL" id="CCF59315.1"/>
    </source>
</evidence>
<feature type="compositionally biased region" description="Polar residues" evidence="6">
    <location>
        <begin position="148"/>
        <end position="164"/>
    </location>
</feature>
<proteinExistence type="predicted"/>
<feature type="region of interest" description="Disordered" evidence="6">
    <location>
        <begin position="53"/>
        <end position="78"/>
    </location>
</feature>
<name>H2AY65_KAZAF</name>
<feature type="DNA-binding region" description="HMG box" evidence="5">
    <location>
        <begin position="181"/>
        <end position="257"/>
    </location>
</feature>
<feature type="compositionally biased region" description="Basic residues" evidence="6">
    <location>
        <begin position="165"/>
        <end position="175"/>
    </location>
</feature>
<keyword evidence="9" id="KW-1185">Reference proteome</keyword>
<dbReference type="InParanoid" id="H2AY65"/>
<keyword evidence="1" id="KW-0805">Transcription regulation</keyword>
<dbReference type="PANTHER" id="PTHR45789:SF2">
    <property type="entry name" value="FI18025P1"/>
    <property type="match status" value="1"/>
</dbReference>
<dbReference type="GO" id="GO:0000978">
    <property type="term" value="F:RNA polymerase II cis-regulatory region sequence-specific DNA binding"/>
    <property type="evidence" value="ECO:0007669"/>
    <property type="project" value="TreeGrafter"/>
</dbReference>
<evidence type="ECO:0000313" key="9">
    <source>
        <dbReference type="Proteomes" id="UP000005220"/>
    </source>
</evidence>
<dbReference type="SUPFAM" id="SSF47095">
    <property type="entry name" value="HMG-box"/>
    <property type="match status" value="1"/>
</dbReference>
<dbReference type="GO" id="GO:0000122">
    <property type="term" value="P:negative regulation of transcription by RNA polymerase II"/>
    <property type="evidence" value="ECO:0007669"/>
    <property type="project" value="UniProtKB-ARBA"/>
</dbReference>
<evidence type="ECO:0000256" key="1">
    <source>
        <dbReference type="ARBA" id="ARBA00023015"/>
    </source>
</evidence>
<gene>
    <name evidence="8" type="primary">KAFR0G02830</name>
    <name evidence="8" type="ORF">KAFR_0G02830</name>
</gene>
<dbReference type="Proteomes" id="UP000005220">
    <property type="component" value="Chromosome 7"/>
</dbReference>
<dbReference type="GO" id="GO:0005634">
    <property type="term" value="C:nucleus"/>
    <property type="evidence" value="ECO:0007669"/>
    <property type="project" value="UniProtKB-UniRule"/>
</dbReference>
<dbReference type="InterPro" id="IPR051356">
    <property type="entry name" value="SOX/SOX-like_TF"/>
</dbReference>
<organism evidence="8 9">
    <name type="scientific">Kazachstania africana (strain ATCC 22294 / BCRC 22015 / CBS 2517 / CECT 1963 / NBRC 1671 / NRRL Y-8276)</name>
    <name type="common">Yeast</name>
    <name type="synonym">Kluyveromyces africanus</name>
    <dbReference type="NCBI Taxonomy" id="1071382"/>
    <lineage>
        <taxon>Eukaryota</taxon>
        <taxon>Fungi</taxon>
        <taxon>Dikarya</taxon>
        <taxon>Ascomycota</taxon>
        <taxon>Saccharomycotina</taxon>
        <taxon>Saccharomycetes</taxon>
        <taxon>Saccharomycetales</taxon>
        <taxon>Saccharomycetaceae</taxon>
        <taxon>Kazachstania</taxon>
    </lineage>
</organism>
<dbReference type="eggNOG" id="KOG0527">
    <property type="taxonomic scope" value="Eukaryota"/>
</dbReference>
<accession>H2AY65</accession>
<feature type="region of interest" description="Disordered" evidence="6">
    <location>
        <begin position="244"/>
        <end position="276"/>
    </location>
</feature>
<dbReference type="Gene3D" id="1.10.30.10">
    <property type="entry name" value="High mobility group box domain"/>
    <property type="match status" value="1"/>
</dbReference>
<dbReference type="GeneID" id="13887294"/>
<protein>
    <recommendedName>
        <fullName evidence="7">HMG box domain-containing protein</fullName>
    </recommendedName>
</protein>
<evidence type="ECO:0000256" key="5">
    <source>
        <dbReference type="PROSITE-ProRule" id="PRU00267"/>
    </source>
</evidence>
<evidence type="ECO:0000256" key="3">
    <source>
        <dbReference type="ARBA" id="ARBA00023163"/>
    </source>
</evidence>
<keyword evidence="4 5" id="KW-0539">Nucleus</keyword>
<dbReference type="CDD" id="cd01389">
    <property type="entry name" value="HMG-box_ROX1-like"/>
    <property type="match status" value="1"/>
</dbReference>
<dbReference type="KEGG" id="kaf:KAFR_0G02830"/>
<dbReference type="InterPro" id="IPR009071">
    <property type="entry name" value="HMG_box_dom"/>
</dbReference>
<feature type="compositionally biased region" description="Basic and acidic residues" evidence="6">
    <location>
        <begin position="244"/>
        <end position="255"/>
    </location>
</feature>
<dbReference type="SMART" id="SM00398">
    <property type="entry name" value="HMG"/>
    <property type="match status" value="1"/>
</dbReference>